<evidence type="ECO:0000256" key="1">
    <source>
        <dbReference type="ARBA" id="ARBA00007447"/>
    </source>
</evidence>
<proteinExistence type="inferred from homology"/>
<evidence type="ECO:0000313" key="9">
    <source>
        <dbReference type="Proteomes" id="UP000095767"/>
    </source>
</evidence>
<dbReference type="OrthoDB" id="2747330at2759"/>
<dbReference type="AlphaFoldDB" id="A0A1E5VHY5"/>
<accession>A0A1E5VHY5</accession>
<keyword evidence="2" id="KW-0645">Protease</keyword>
<dbReference type="GO" id="GO:0006508">
    <property type="term" value="P:proteolysis"/>
    <property type="evidence" value="ECO:0007669"/>
    <property type="project" value="UniProtKB-KW"/>
</dbReference>
<evidence type="ECO:0000256" key="4">
    <source>
        <dbReference type="ARBA" id="ARBA00022801"/>
    </source>
</evidence>
<keyword evidence="9" id="KW-1185">Reference proteome</keyword>
<reference evidence="8 9" key="1">
    <citation type="submission" date="2016-09" db="EMBL/GenBank/DDBJ databases">
        <title>The draft genome of Dichanthelium oligosanthes: A C3 panicoid grass species.</title>
        <authorList>
            <person name="Studer A.J."/>
            <person name="Schnable J.C."/>
            <person name="Brutnell T.P."/>
        </authorList>
    </citation>
    <scope>NUCLEOTIDE SEQUENCE [LARGE SCALE GENOMIC DNA]</scope>
    <source>
        <strain evidence="9">cv. Kellogg 1175</strain>
        <tissue evidence="8">Leaf</tissue>
    </source>
</reference>
<keyword evidence="5" id="KW-0325">Glycoprotein</keyword>
<dbReference type="EMBL" id="LWDX02038992">
    <property type="protein sequence ID" value="OEL24738.1"/>
    <property type="molecule type" value="Genomic_DNA"/>
</dbReference>
<evidence type="ECO:0000256" key="5">
    <source>
        <dbReference type="ARBA" id="ARBA00023180"/>
    </source>
</evidence>
<comment type="similarity">
    <text evidence="1">Belongs to the peptidase A1 family.</text>
</comment>
<evidence type="ECO:0000259" key="7">
    <source>
        <dbReference type="PROSITE" id="PS51767"/>
    </source>
</evidence>
<evidence type="ECO:0000256" key="6">
    <source>
        <dbReference type="SAM" id="SignalP"/>
    </source>
</evidence>
<dbReference type="GO" id="GO:0004190">
    <property type="term" value="F:aspartic-type endopeptidase activity"/>
    <property type="evidence" value="ECO:0007669"/>
    <property type="project" value="UniProtKB-KW"/>
</dbReference>
<dbReference type="InterPro" id="IPR033121">
    <property type="entry name" value="PEPTIDASE_A1"/>
</dbReference>
<dbReference type="SUPFAM" id="SSF50630">
    <property type="entry name" value="Acid proteases"/>
    <property type="match status" value="1"/>
</dbReference>
<dbReference type="Gene3D" id="2.40.70.10">
    <property type="entry name" value="Acid Proteases"/>
    <property type="match status" value="2"/>
</dbReference>
<dbReference type="InterPro" id="IPR051708">
    <property type="entry name" value="Plant_Aspart_Prot_A1"/>
</dbReference>
<protein>
    <submittedName>
        <fullName evidence="8">Aspartic proteinase nepenthesin-2</fullName>
    </submittedName>
</protein>
<sequence length="437" mass="46846">MASSAFVLLLVPILASLAATGNASFDLRAELNHPYAGSPLSNYEMVREATSTSKARRAWNAARLAKACGRGGGGGGGAISLPDVPVTSLGKSIYTLTVGIGTPPQQHKLVHDTGSDLVWIQCKLLNGTATPTDPLYDPDKSSSFAAIPCVGRLCREGEFEAKDCSSSNKCVYTYAYGSGRTVGVLASEIFTFGVQHKVAASLGFGCGTFLNGDIFNASGFLGLSPDKLSFVSQLKIPRFSYCLTPYTDRKSGRMFFGAMADLSKYRTTGPIQTTSFLNDRIGSNLYYYLPLIGVSVGTKRLNVPLSSFGSTFVDSGYTTGALPATARDALKKALVDSLKLPRRNSSDPDYDFCFQLPHGVPMTAVQAPPLVYHFDGGAAMVLARDNYLVEVSPGEMCLVIGEDQQAVIGNYQQQNMHVLFDVQNQKFSFAPTQCDQI</sequence>
<keyword evidence="6" id="KW-0732">Signal</keyword>
<dbReference type="Pfam" id="PF14541">
    <property type="entry name" value="TAXi_C"/>
    <property type="match status" value="1"/>
</dbReference>
<dbReference type="InterPro" id="IPR021109">
    <property type="entry name" value="Peptidase_aspartic_dom_sf"/>
</dbReference>
<dbReference type="PROSITE" id="PS51767">
    <property type="entry name" value="PEPTIDASE_A1"/>
    <property type="match status" value="1"/>
</dbReference>
<evidence type="ECO:0000313" key="8">
    <source>
        <dbReference type="EMBL" id="OEL24738.1"/>
    </source>
</evidence>
<dbReference type="GO" id="GO:0005576">
    <property type="term" value="C:extracellular region"/>
    <property type="evidence" value="ECO:0007669"/>
    <property type="project" value="TreeGrafter"/>
</dbReference>
<dbReference type="InterPro" id="IPR034161">
    <property type="entry name" value="Pepsin-like_plant"/>
</dbReference>
<dbReference type="PANTHER" id="PTHR47967:SF50">
    <property type="entry name" value="PEPTIDASE A1 DOMAIN-CONTAINING PROTEIN"/>
    <property type="match status" value="1"/>
</dbReference>
<gene>
    <name evidence="8" type="ORF">BAE44_0014243</name>
</gene>
<dbReference type="Pfam" id="PF14543">
    <property type="entry name" value="TAXi_N"/>
    <property type="match status" value="1"/>
</dbReference>
<keyword evidence="4" id="KW-0378">Hydrolase</keyword>
<organism evidence="8 9">
    <name type="scientific">Dichanthelium oligosanthes</name>
    <dbReference type="NCBI Taxonomy" id="888268"/>
    <lineage>
        <taxon>Eukaryota</taxon>
        <taxon>Viridiplantae</taxon>
        <taxon>Streptophyta</taxon>
        <taxon>Embryophyta</taxon>
        <taxon>Tracheophyta</taxon>
        <taxon>Spermatophyta</taxon>
        <taxon>Magnoliopsida</taxon>
        <taxon>Liliopsida</taxon>
        <taxon>Poales</taxon>
        <taxon>Poaceae</taxon>
        <taxon>PACMAD clade</taxon>
        <taxon>Panicoideae</taxon>
        <taxon>Panicodae</taxon>
        <taxon>Paniceae</taxon>
        <taxon>Dichantheliinae</taxon>
        <taxon>Dichanthelium</taxon>
    </lineage>
</organism>
<dbReference type="STRING" id="888268.A0A1E5VHY5"/>
<name>A0A1E5VHY5_9POAL</name>
<feature type="domain" description="Peptidase A1" evidence="7">
    <location>
        <begin position="94"/>
        <end position="430"/>
    </location>
</feature>
<feature type="chain" id="PRO_5009188190" evidence="6">
    <location>
        <begin position="24"/>
        <end position="437"/>
    </location>
</feature>
<evidence type="ECO:0000256" key="2">
    <source>
        <dbReference type="ARBA" id="ARBA00022670"/>
    </source>
</evidence>
<dbReference type="InterPro" id="IPR032799">
    <property type="entry name" value="TAXi_C"/>
</dbReference>
<feature type="signal peptide" evidence="6">
    <location>
        <begin position="1"/>
        <end position="23"/>
    </location>
</feature>
<evidence type="ECO:0000256" key="3">
    <source>
        <dbReference type="ARBA" id="ARBA00022750"/>
    </source>
</evidence>
<comment type="caution">
    <text evidence="8">The sequence shown here is derived from an EMBL/GenBank/DDBJ whole genome shotgun (WGS) entry which is preliminary data.</text>
</comment>
<keyword evidence="3" id="KW-0064">Aspartyl protease</keyword>
<dbReference type="CDD" id="cd05476">
    <property type="entry name" value="pepsin_A_like_plant"/>
    <property type="match status" value="1"/>
</dbReference>
<dbReference type="PANTHER" id="PTHR47967">
    <property type="entry name" value="OS07G0603500 PROTEIN-RELATED"/>
    <property type="match status" value="1"/>
</dbReference>
<dbReference type="InterPro" id="IPR032861">
    <property type="entry name" value="TAXi_N"/>
</dbReference>
<dbReference type="Proteomes" id="UP000095767">
    <property type="component" value="Unassembled WGS sequence"/>
</dbReference>